<keyword evidence="5 6" id="KW-0472">Membrane</keyword>
<evidence type="ECO:0000256" key="5">
    <source>
        <dbReference type="ARBA" id="ARBA00023136"/>
    </source>
</evidence>
<dbReference type="Proteomes" id="UP001197827">
    <property type="component" value="Unassembled WGS sequence"/>
</dbReference>
<dbReference type="InterPro" id="IPR000620">
    <property type="entry name" value="EamA_dom"/>
</dbReference>
<dbReference type="GO" id="GO:0016020">
    <property type="term" value="C:membrane"/>
    <property type="evidence" value="ECO:0007669"/>
    <property type="project" value="UniProtKB-SubCell"/>
</dbReference>
<dbReference type="InterPro" id="IPR037185">
    <property type="entry name" value="EmrE-like"/>
</dbReference>
<evidence type="ECO:0000256" key="4">
    <source>
        <dbReference type="ARBA" id="ARBA00022989"/>
    </source>
</evidence>
<accession>A0A2T3G6T6</accession>
<sequence>MNDTKKGMLFIIMAAFFFASMNVFVKLSGDLSSIQKSFFRNLIAALFAFIILIKSKEGFTYQKKDIPMLLLRSTFGTLGILCNFYAVDHLLVSDASMLNKLSPFFVIIFSSLFLKEKANTIQKVTVVIAFIGSLFVIKPSIHFVSNINSFIGVLGAMGAGIAYTCVRKLGQQGVAGAKIVFFFSLFSCLSVVPYLIFHFQPMTLQQIGCLLMAGLMAAGGQFSITNAYTYAPAKEISIYDYTQVIFAAVLGFFLLNQVPDVYSVIGYIIIIGVAFWNFMKQKRCV</sequence>
<comment type="subcellular location">
    <subcellularLocation>
        <location evidence="1">Membrane</location>
        <topology evidence="1">Multi-pass membrane protein</topology>
    </subcellularLocation>
</comment>
<reference evidence="9 10" key="1">
    <citation type="journal article" date="2019" name="Int. J. Syst. Evol. Microbiol.">
        <title>Faecalibacillus intestinalis gen. nov., sp. nov. and Faecalibacillus faecis sp. nov., isolated from human faeces.</title>
        <authorList>
            <person name="Seo B."/>
            <person name="Jeon K."/>
            <person name="Baek I."/>
            <person name="Lee Y.M."/>
            <person name="Baek K."/>
            <person name="Ko G."/>
        </authorList>
    </citation>
    <scope>NUCLEOTIDE SEQUENCE [LARGE SCALE GENOMIC DNA]</scope>
    <source>
        <strain evidence="9 10">SNUG30099</strain>
    </source>
</reference>
<feature type="domain" description="EamA" evidence="7">
    <location>
        <begin position="151"/>
        <end position="276"/>
    </location>
</feature>
<dbReference type="Pfam" id="PF00892">
    <property type="entry name" value="EamA"/>
    <property type="match status" value="2"/>
</dbReference>
<feature type="transmembrane region" description="Helical" evidence="6">
    <location>
        <begin position="7"/>
        <end position="25"/>
    </location>
</feature>
<feature type="transmembrane region" description="Helical" evidence="6">
    <location>
        <begin position="178"/>
        <end position="197"/>
    </location>
</feature>
<dbReference type="RefSeq" id="WP_107028904.1">
    <property type="nucleotide sequence ID" value="NZ_AP031432.1"/>
</dbReference>
<feature type="transmembrane region" description="Helical" evidence="6">
    <location>
        <begin position="147"/>
        <end position="166"/>
    </location>
</feature>
<feature type="transmembrane region" description="Helical" evidence="6">
    <location>
        <begin position="37"/>
        <end position="54"/>
    </location>
</feature>
<reference evidence="8" key="2">
    <citation type="submission" date="2021-10" db="EMBL/GenBank/DDBJ databases">
        <title>Collection of gut derived symbiotic bacterial strains cultured from healthy donors.</title>
        <authorList>
            <person name="Lin H."/>
            <person name="Littmann E."/>
            <person name="Kohout C."/>
            <person name="Pamer E.G."/>
        </authorList>
    </citation>
    <scope>NUCLEOTIDE SEQUENCE</scope>
    <source>
        <strain evidence="8">DFI.5.2</strain>
    </source>
</reference>
<feature type="transmembrane region" description="Helical" evidence="6">
    <location>
        <begin position="98"/>
        <end position="114"/>
    </location>
</feature>
<evidence type="ECO:0000256" key="1">
    <source>
        <dbReference type="ARBA" id="ARBA00004141"/>
    </source>
</evidence>
<feature type="transmembrane region" description="Helical" evidence="6">
    <location>
        <begin position="261"/>
        <end position="279"/>
    </location>
</feature>
<comment type="similarity">
    <text evidence="2">Belongs to the EamA transporter family.</text>
</comment>
<gene>
    <name evidence="9" type="ORF">C7U54_00465</name>
    <name evidence="8" type="ORF">LJD74_00715</name>
</gene>
<feature type="transmembrane region" description="Helical" evidence="6">
    <location>
        <begin position="203"/>
        <end position="224"/>
    </location>
</feature>
<dbReference type="EMBL" id="JAJDKQ010000001">
    <property type="protein sequence ID" value="MCB8560525.1"/>
    <property type="molecule type" value="Genomic_DNA"/>
</dbReference>
<comment type="caution">
    <text evidence="9">The sequence shown here is derived from an EMBL/GenBank/DDBJ whole genome shotgun (WGS) entry which is preliminary data.</text>
</comment>
<dbReference type="PANTHER" id="PTHR22911:SF6">
    <property type="entry name" value="SOLUTE CARRIER FAMILY 35 MEMBER G1"/>
    <property type="match status" value="1"/>
</dbReference>
<evidence type="ECO:0000313" key="8">
    <source>
        <dbReference type="EMBL" id="MCB8560525.1"/>
    </source>
</evidence>
<protein>
    <submittedName>
        <fullName evidence="8">DMT family transporter</fullName>
    </submittedName>
    <submittedName>
        <fullName evidence="9">EamA family transporter</fullName>
    </submittedName>
</protein>
<dbReference type="Proteomes" id="UP000240974">
    <property type="component" value="Unassembled WGS sequence"/>
</dbReference>
<keyword evidence="4 6" id="KW-1133">Transmembrane helix</keyword>
<proteinExistence type="inferred from homology"/>
<keyword evidence="10" id="KW-1185">Reference proteome</keyword>
<keyword evidence="3 6" id="KW-0812">Transmembrane</keyword>
<evidence type="ECO:0000313" key="10">
    <source>
        <dbReference type="Proteomes" id="UP000240974"/>
    </source>
</evidence>
<name>A0A2T3G6T6_9FIRM</name>
<feature type="transmembrane region" description="Helical" evidence="6">
    <location>
        <begin position="121"/>
        <end position="141"/>
    </location>
</feature>
<evidence type="ECO:0000313" key="9">
    <source>
        <dbReference type="EMBL" id="PST43218.1"/>
    </source>
</evidence>
<dbReference type="EMBL" id="PYLQ01000001">
    <property type="protein sequence ID" value="PST43218.1"/>
    <property type="molecule type" value="Genomic_DNA"/>
</dbReference>
<feature type="domain" description="EamA" evidence="7">
    <location>
        <begin position="6"/>
        <end position="137"/>
    </location>
</feature>
<evidence type="ECO:0000256" key="6">
    <source>
        <dbReference type="SAM" id="Phobius"/>
    </source>
</evidence>
<dbReference type="SUPFAM" id="SSF103481">
    <property type="entry name" value="Multidrug resistance efflux transporter EmrE"/>
    <property type="match status" value="2"/>
</dbReference>
<evidence type="ECO:0000256" key="3">
    <source>
        <dbReference type="ARBA" id="ARBA00022692"/>
    </source>
</evidence>
<evidence type="ECO:0000256" key="2">
    <source>
        <dbReference type="ARBA" id="ARBA00007362"/>
    </source>
</evidence>
<dbReference type="AlphaFoldDB" id="A0A2T3G6T6"/>
<feature type="transmembrane region" description="Helical" evidence="6">
    <location>
        <begin position="236"/>
        <end position="255"/>
    </location>
</feature>
<dbReference type="PANTHER" id="PTHR22911">
    <property type="entry name" value="ACYL-MALONYL CONDENSING ENZYME-RELATED"/>
    <property type="match status" value="1"/>
</dbReference>
<feature type="transmembrane region" description="Helical" evidence="6">
    <location>
        <begin position="66"/>
        <end position="86"/>
    </location>
</feature>
<organism evidence="9 10">
    <name type="scientific">Faecalibacillus intestinalis</name>
    <dbReference type="NCBI Taxonomy" id="1982626"/>
    <lineage>
        <taxon>Bacteria</taxon>
        <taxon>Bacillati</taxon>
        <taxon>Bacillota</taxon>
        <taxon>Erysipelotrichia</taxon>
        <taxon>Erysipelotrichales</taxon>
        <taxon>Coprobacillaceae</taxon>
        <taxon>Faecalibacillus</taxon>
    </lineage>
</organism>
<evidence type="ECO:0000259" key="7">
    <source>
        <dbReference type="Pfam" id="PF00892"/>
    </source>
</evidence>